<gene>
    <name evidence="1" type="ORF">OnM2_012017</name>
</gene>
<accession>A0A420I645</accession>
<dbReference type="CDD" id="cd00303">
    <property type="entry name" value="retropepsin_like"/>
    <property type="match status" value="1"/>
</dbReference>
<dbReference type="OrthoDB" id="4774312at2759"/>
<dbReference type="STRING" id="212602.A0A420I645"/>
<evidence type="ECO:0000313" key="2">
    <source>
        <dbReference type="Proteomes" id="UP000286134"/>
    </source>
</evidence>
<name>A0A420I645_9PEZI</name>
<dbReference type="Proteomes" id="UP000286134">
    <property type="component" value="Unassembled WGS sequence"/>
</dbReference>
<organism evidence="1 2">
    <name type="scientific">Erysiphe neolycopersici</name>
    <dbReference type="NCBI Taxonomy" id="212602"/>
    <lineage>
        <taxon>Eukaryota</taxon>
        <taxon>Fungi</taxon>
        <taxon>Dikarya</taxon>
        <taxon>Ascomycota</taxon>
        <taxon>Pezizomycotina</taxon>
        <taxon>Leotiomycetes</taxon>
        <taxon>Erysiphales</taxon>
        <taxon>Erysiphaceae</taxon>
        <taxon>Erysiphe</taxon>
    </lineage>
</organism>
<dbReference type="AlphaFoldDB" id="A0A420I645"/>
<proteinExistence type="predicted"/>
<dbReference type="EMBL" id="MCFK01001252">
    <property type="protein sequence ID" value="RKF65134.1"/>
    <property type="molecule type" value="Genomic_DNA"/>
</dbReference>
<evidence type="ECO:0000313" key="1">
    <source>
        <dbReference type="EMBL" id="RKF65134.1"/>
    </source>
</evidence>
<keyword evidence="2" id="KW-1185">Reference proteome</keyword>
<reference evidence="1 2" key="1">
    <citation type="journal article" date="2018" name="BMC Genomics">
        <title>Comparative genome analyses reveal sequence features reflecting distinct modes of host-adaptation between dicot and monocot powdery mildew.</title>
        <authorList>
            <person name="Wu Y."/>
            <person name="Ma X."/>
            <person name="Pan Z."/>
            <person name="Kale S.D."/>
            <person name="Song Y."/>
            <person name="King H."/>
            <person name="Zhang Q."/>
            <person name="Presley C."/>
            <person name="Deng X."/>
            <person name="Wei C.I."/>
            <person name="Xiao S."/>
        </authorList>
    </citation>
    <scope>NUCLEOTIDE SEQUENCE [LARGE SCALE GENOMIC DNA]</scope>
    <source>
        <strain evidence="1">UMSG2</strain>
    </source>
</reference>
<protein>
    <submittedName>
        <fullName evidence="1">Uncharacterized protein</fullName>
    </submittedName>
</protein>
<comment type="caution">
    <text evidence="1">The sequence shown here is derived from an EMBL/GenBank/DDBJ whole genome shotgun (WGS) entry which is preliminary data.</text>
</comment>
<sequence>MTIEPLPKVSSSQDEFTQFRGRTKLINEGPLDYMKILGRTKVEVSLTDLAQMSPAARKHWKHGMLRVKDKGSRKKDARQKFRKWLREINYHENQMIDLCNREYMTYKSFRVVAKAETIINGQNKYIVLDINYTHFDQGTDLNLIFHYLAKVLRLPSIKLPKPILFATAEGRVCRCVEALVLPPVTGNPCSLVLGLPWLFDVCGNLDITTFTLKIGDTSKGDKRANVQTTKFKLGQNNRLRLILADQRAMELAKAQICARDAESKRSEKHVQFLLETESKSIEFSHDNINYDYQNLNRLGNPLSYIHGVIPAIDIVSSSESKCNYTDATFPTNRRPKI</sequence>